<feature type="compositionally biased region" description="Polar residues" evidence="1">
    <location>
        <begin position="320"/>
        <end position="333"/>
    </location>
</feature>
<evidence type="ECO:0000256" key="1">
    <source>
        <dbReference type="SAM" id="MobiDB-lite"/>
    </source>
</evidence>
<accession>A0AAV4CP77</accession>
<proteinExistence type="predicted"/>
<feature type="region of interest" description="Disordered" evidence="1">
    <location>
        <begin position="451"/>
        <end position="482"/>
    </location>
</feature>
<feature type="region of interest" description="Disordered" evidence="1">
    <location>
        <begin position="320"/>
        <end position="358"/>
    </location>
</feature>
<feature type="compositionally biased region" description="Basic and acidic residues" evidence="1">
    <location>
        <begin position="631"/>
        <end position="647"/>
    </location>
</feature>
<organism evidence="2 3">
    <name type="scientific">Plakobranchus ocellatus</name>
    <dbReference type="NCBI Taxonomy" id="259542"/>
    <lineage>
        <taxon>Eukaryota</taxon>
        <taxon>Metazoa</taxon>
        <taxon>Spiralia</taxon>
        <taxon>Lophotrochozoa</taxon>
        <taxon>Mollusca</taxon>
        <taxon>Gastropoda</taxon>
        <taxon>Heterobranchia</taxon>
        <taxon>Euthyneura</taxon>
        <taxon>Panpulmonata</taxon>
        <taxon>Sacoglossa</taxon>
        <taxon>Placobranchoidea</taxon>
        <taxon>Plakobranchidae</taxon>
        <taxon>Plakobranchus</taxon>
    </lineage>
</organism>
<name>A0AAV4CP77_9GAST</name>
<feature type="compositionally biased region" description="Polar residues" evidence="1">
    <location>
        <begin position="374"/>
        <end position="388"/>
    </location>
</feature>
<dbReference type="Proteomes" id="UP000735302">
    <property type="component" value="Unassembled WGS sequence"/>
</dbReference>
<feature type="region of interest" description="Disordered" evidence="1">
    <location>
        <begin position="514"/>
        <end position="575"/>
    </location>
</feature>
<dbReference type="AlphaFoldDB" id="A0AAV4CP77"/>
<reference evidence="2 3" key="1">
    <citation type="journal article" date="2021" name="Elife">
        <title>Chloroplast acquisition without the gene transfer in kleptoplastic sea slugs, Plakobranchus ocellatus.</title>
        <authorList>
            <person name="Maeda T."/>
            <person name="Takahashi S."/>
            <person name="Yoshida T."/>
            <person name="Shimamura S."/>
            <person name="Takaki Y."/>
            <person name="Nagai Y."/>
            <person name="Toyoda A."/>
            <person name="Suzuki Y."/>
            <person name="Arimoto A."/>
            <person name="Ishii H."/>
            <person name="Satoh N."/>
            <person name="Nishiyama T."/>
            <person name="Hasebe M."/>
            <person name="Maruyama T."/>
            <person name="Minagawa J."/>
            <person name="Obokata J."/>
            <person name="Shigenobu S."/>
        </authorList>
    </citation>
    <scope>NUCLEOTIDE SEQUENCE [LARGE SCALE GENOMIC DNA]</scope>
</reference>
<keyword evidence="3" id="KW-1185">Reference proteome</keyword>
<feature type="compositionally biased region" description="Polar residues" evidence="1">
    <location>
        <begin position="466"/>
        <end position="476"/>
    </location>
</feature>
<protein>
    <submittedName>
        <fullName evidence="2">Uncharacterized protein</fullName>
    </submittedName>
</protein>
<evidence type="ECO:0000313" key="3">
    <source>
        <dbReference type="Proteomes" id="UP000735302"/>
    </source>
</evidence>
<dbReference type="EMBL" id="BLXT01006818">
    <property type="protein sequence ID" value="GFO33686.1"/>
    <property type="molecule type" value="Genomic_DNA"/>
</dbReference>
<feature type="compositionally biased region" description="Polar residues" evidence="1">
    <location>
        <begin position="521"/>
        <end position="531"/>
    </location>
</feature>
<feature type="region of interest" description="Disordered" evidence="1">
    <location>
        <begin position="374"/>
        <end position="402"/>
    </location>
</feature>
<feature type="compositionally biased region" description="Basic and acidic residues" evidence="1">
    <location>
        <begin position="532"/>
        <end position="547"/>
    </location>
</feature>
<evidence type="ECO:0000313" key="2">
    <source>
        <dbReference type="EMBL" id="GFO33686.1"/>
    </source>
</evidence>
<feature type="region of interest" description="Disordered" evidence="1">
    <location>
        <begin position="688"/>
        <end position="721"/>
    </location>
</feature>
<gene>
    <name evidence="2" type="ORF">PoB_006019100</name>
</gene>
<feature type="region of interest" description="Disordered" evidence="1">
    <location>
        <begin position="628"/>
        <end position="668"/>
    </location>
</feature>
<comment type="caution">
    <text evidence="2">The sequence shown here is derived from an EMBL/GenBank/DDBJ whole genome shotgun (WGS) entry which is preliminary data.</text>
</comment>
<feature type="compositionally biased region" description="Basic and acidic residues" evidence="1">
    <location>
        <begin position="564"/>
        <end position="573"/>
    </location>
</feature>
<sequence length="786" mass="87435">MACNINFMKRRISLKPALKLMDRSVGDSNNLLLERARQQMNSEPPLPHAVQLDNMLRSLSDRSSDVLTYNRSVTASMRKACHDLEVMKIRFLKNVVHMEDLIKEDITKCERNIQHYVSERVQTLIAESRYEQMSGLVMHISFYKTMLDSKIESLQTSFAFLKKCTEFMGFMYPVDLLSRYEALKGIFENSELEMFIQDHMEVSSSKEAALHKIQSNIERLYARVMEDGGLDPIKTSISVQLATIKSRIKISESVIQCVYEEMSNPSFAHKKTRLKAGPRRRKSLDTSLPMAVSSTDTMFSFLYADYDSLVGSHGVNPISSGDSLPRLNVTSSAEPAEGEAGVAKGLTETKGSFRGPMQTMISDDIKTNEVKTNASVLRNSSKETQQGIENIDTERKKGKYKSQKDIFLKARRSSAAAAAAAAIADVDAAEGGDQHQSRACLNFNTSAKNQRKQLSLPDLSSRATKKSQNSSKNFNANRKPLDESVLARGAESANAVGTIEPIVCSTTEHNMKIKNAKGSMKRNNGQPPNVESEQREDRTNDWSDPSDKANSALARISPPNTPPKRREIREKNKVSSLPCENPLKCLSYNRNAAAKDSSVSLASFPAPQLRINGRLPSLDRSRQFHTLETATKTRECPLEKQESEGTAKNKATGKSVRSKRNGSTVLSQTTKQVKNELFGKEGALSMSKVAGSRTRQRVLHSASDDHTTKFPPNDSADPQTPIEQLPRLKRCVSRKATCPTTTGFGLQNAHITNESRTLLAELCGSRQKIRNNCLAFLAQVNLRRKE</sequence>